<gene>
    <name evidence="2" type="ORF">ETD85_48160</name>
</gene>
<feature type="region of interest" description="Disordered" evidence="1">
    <location>
        <begin position="26"/>
        <end position="64"/>
    </location>
</feature>
<protein>
    <submittedName>
        <fullName evidence="2">Uncharacterized protein</fullName>
    </submittedName>
</protein>
<dbReference type="AlphaFoldDB" id="A0A5S4FRA8"/>
<evidence type="ECO:0000313" key="2">
    <source>
        <dbReference type="EMBL" id="TMR23266.1"/>
    </source>
</evidence>
<sequence length="64" mass="7089">MADQDERQHCPRDRALVERVRLVRESELKLTEREDDADARDRAADAGTAPPISGITVPMSGTGR</sequence>
<accession>A0A5S4FRA8</accession>
<reference evidence="2 3" key="1">
    <citation type="submission" date="2019-05" db="EMBL/GenBank/DDBJ databases">
        <title>Draft genome sequence of Nonomuraea zeae DSM 100528.</title>
        <authorList>
            <person name="Saricaoglu S."/>
            <person name="Isik K."/>
        </authorList>
    </citation>
    <scope>NUCLEOTIDE SEQUENCE [LARGE SCALE GENOMIC DNA]</scope>
    <source>
        <strain evidence="2 3">DSM 100528</strain>
    </source>
</reference>
<keyword evidence="3" id="KW-1185">Reference proteome</keyword>
<proteinExistence type="predicted"/>
<comment type="caution">
    <text evidence="2">The sequence shown here is derived from an EMBL/GenBank/DDBJ whole genome shotgun (WGS) entry which is preliminary data.</text>
</comment>
<evidence type="ECO:0000256" key="1">
    <source>
        <dbReference type="SAM" id="MobiDB-lite"/>
    </source>
</evidence>
<dbReference type="Proteomes" id="UP000306628">
    <property type="component" value="Unassembled WGS sequence"/>
</dbReference>
<organism evidence="2 3">
    <name type="scientific">Nonomuraea zeae</name>
    <dbReference type="NCBI Taxonomy" id="1642303"/>
    <lineage>
        <taxon>Bacteria</taxon>
        <taxon>Bacillati</taxon>
        <taxon>Actinomycetota</taxon>
        <taxon>Actinomycetes</taxon>
        <taxon>Streptosporangiales</taxon>
        <taxon>Streptosporangiaceae</taxon>
        <taxon>Nonomuraea</taxon>
    </lineage>
</organism>
<name>A0A5S4FRA8_9ACTN</name>
<evidence type="ECO:0000313" key="3">
    <source>
        <dbReference type="Proteomes" id="UP000306628"/>
    </source>
</evidence>
<dbReference type="EMBL" id="VCKX01000259">
    <property type="protein sequence ID" value="TMR23266.1"/>
    <property type="molecule type" value="Genomic_DNA"/>
</dbReference>
<dbReference type="RefSeq" id="WP_138696568.1">
    <property type="nucleotide sequence ID" value="NZ_JBHSAZ010000053.1"/>
</dbReference>